<dbReference type="Pfam" id="PF02909">
    <property type="entry name" value="TetR_C_1"/>
    <property type="match status" value="1"/>
</dbReference>
<dbReference type="InterPro" id="IPR009057">
    <property type="entry name" value="Homeodomain-like_sf"/>
</dbReference>
<dbReference type="RefSeq" id="WP_209665260.1">
    <property type="nucleotide sequence ID" value="NZ_JAGGMS010000001.1"/>
</dbReference>
<dbReference type="Gene3D" id="1.10.10.60">
    <property type="entry name" value="Homeodomain-like"/>
    <property type="match status" value="1"/>
</dbReference>
<organism evidence="7 8">
    <name type="scientific">Amycolatopsis magusensis</name>
    <dbReference type="NCBI Taxonomy" id="882444"/>
    <lineage>
        <taxon>Bacteria</taxon>
        <taxon>Bacillati</taxon>
        <taxon>Actinomycetota</taxon>
        <taxon>Actinomycetes</taxon>
        <taxon>Pseudonocardiales</taxon>
        <taxon>Pseudonocardiaceae</taxon>
        <taxon>Amycolatopsis</taxon>
    </lineage>
</organism>
<feature type="region of interest" description="Disordered" evidence="5">
    <location>
        <begin position="1"/>
        <end position="20"/>
    </location>
</feature>
<dbReference type="SUPFAM" id="SSF48498">
    <property type="entry name" value="Tetracyclin repressor-like, C-terminal domain"/>
    <property type="match status" value="1"/>
</dbReference>
<dbReference type="Proteomes" id="UP000741013">
    <property type="component" value="Unassembled WGS sequence"/>
</dbReference>
<name>A0ABS4PR49_9PSEU</name>
<dbReference type="InterPro" id="IPR036271">
    <property type="entry name" value="Tet_transcr_reg_TetR-rel_C_sf"/>
</dbReference>
<evidence type="ECO:0000256" key="4">
    <source>
        <dbReference type="PROSITE-ProRule" id="PRU00335"/>
    </source>
</evidence>
<evidence type="ECO:0000313" key="7">
    <source>
        <dbReference type="EMBL" id="MBP2181897.1"/>
    </source>
</evidence>
<keyword evidence="8" id="KW-1185">Reference proteome</keyword>
<feature type="compositionally biased region" description="Basic and acidic residues" evidence="5">
    <location>
        <begin position="1"/>
        <end position="16"/>
    </location>
</feature>
<dbReference type="InterPro" id="IPR004111">
    <property type="entry name" value="Repressor_TetR_C"/>
</dbReference>
<dbReference type="InterPro" id="IPR050109">
    <property type="entry name" value="HTH-type_TetR-like_transc_reg"/>
</dbReference>
<evidence type="ECO:0000256" key="3">
    <source>
        <dbReference type="ARBA" id="ARBA00023163"/>
    </source>
</evidence>
<comment type="caution">
    <text evidence="7">The sequence shown here is derived from an EMBL/GenBank/DDBJ whole genome shotgun (WGS) entry which is preliminary data.</text>
</comment>
<dbReference type="Gene3D" id="1.10.357.10">
    <property type="entry name" value="Tetracycline Repressor, domain 2"/>
    <property type="match status" value="1"/>
</dbReference>
<feature type="DNA-binding region" description="H-T-H motif" evidence="4">
    <location>
        <begin position="61"/>
        <end position="80"/>
    </location>
</feature>
<keyword evidence="3" id="KW-0804">Transcription</keyword>
<dbReference type="PANTHER" id="PTHR30055">
    <property type="entry name" value="HTH-TYPE TRANSCRIPTIONAL REGULATOR RUTR"/>
    <property type="match status" value="1"/>
</dbReference>
<protein>
    <submittedName>
        <fullName evidence="7">AcrR family transcriptional regulator</fullName>
    </submittedName>
</protein>
<dbReference type="EMBL" id="JAGGMS010000001">
    <property type="protein sequence ID" value="MBP2181897.1"/>
    <property type="molecule type" value="Genomic_DNA"/>
</dbReference>
<evidence type="ECO:0000313" key="8">
    <source>
        <dbReference type="Proteomes" id="UP000741013"/>
    </source>
</evidence>
<accession>A0ABS4PR49</accession>
<evidence type="ECO:0000256" key="1">
    <source>
        <dbReference type="ARBA" id="ARBA00023015"/>
    </source>
</evidence>
<dbReference type="PROSITE" id="PS50977">
    <property type="entry name" value="HTH_TETR_2"/>
    <property type="match status" value="1"/>
</dbReference>
<sequence length="256" mass="27818">MGVKPDDGWEMPKDQARPSNLELMWGSPRRTARGPRPGLTLDEIVRAGVRVADAEGLDALSMQRVAGELGYTTMSLYRYVSGKDQLVALMSDIALGPPPEPGDGDWREEIEAWVRAMWVGYREHPWLLSVKIEGPPAGPQGMAWLEAALRALEGSGLDTGERISATMFLNAATFSLARLSIDLKPMEDFATALTLGAQTGRYPILAGMLADGTFESVGAPQTEFAQEILPDLEFGLRRVLEGIDQYVSARKTAPTG</sequence>
<evidence type="ECO:0000259" key="6">
    <source>
        <dbReference type="PROSITE" id="PS50977"/>
    </source>
</evidence>
<feature type="domain" description="HTH tetR-type" evidence="6">
    <location>
        <begin position="38"/>
        <end position="98"/>
    </location>
</feature>
<dbReference type="Pfam" id="PF00440">
    <property type="entry name" value="TetR_N"/>
    <property type="match status" value="1"/>
</dbReference>
<keyword evidence="1" id="KW-0805">Transcription regulation</keyword>
<keyword evidence="2 4" id="KW-0238">DNA-binding</keyword>
<reference evidence="7 8" key="1">
    <citation type="submission" date="2021-03" db="EMBL/GenBank/DDBJ databases">
        <title>Sequencing the genomes of 1000 actinobacteria strains.</title>
        <authorList>
            <person name="Klenk H.-P."/>
        </authorList>
    </citation>
    <scope>NUCLEOTIDE SEQUENCE [LARGE SCALE GENOMIC DNA]</scope>
    <source>
        <strain evidence="7 8">DSM 45510</strain>
    </source>
</reference>
<evidence type="ECO:0000256" key="2">
    <source>
        <dbReference type="ARBA" id="ARBA00023125"/>
    </source>
</evidence>
<dbReference type="SUPFAM" id="SSF46689">
    <property type="entry name" value="Homeodomain-like"/>
    <property type="match status" value="1"/>
</dbReference>
<proteinExistence type="predicted"/>
<dbReference type="InterPro" id="IPR001647">
    <property type="entry name" value="HTH_TetR"/>
</dbReference>
<gene>
    <name evidence="7" type="ORF">JOM49_003423</name>
</gene>
<evidence type="ECO:0000256" key="5">
    <source>
        <dbReference type="SAM" id="MobiDB-lite"/>
    </source>
</evidence>
<dbReference type="PANTHER" id="PTHR30055:SF151">
    <property type="entry name" value="TRANSCRIPTIONAL REGULATORY PROTEIN"/>
    <property type="match status" value="1"/>
</dbReference>